<gene>
    <name evidence="2" type="ORF">QM524_03765</name>
</gene>
<dbReference type="InterPro" id="IPR014922">
    <property type="entry name" value="YdhG-like"/>
</dbReference>
<organism evidence="2 3">
    <name type="scientific">Flectobacillus roseus</name>
    <dbReference type="NCBI Taxonomy" id="502259"/>
    <lineage>
        <taxon>Bacteria</taxon>
        <taxon>Pseudomonadati</taxon>
        <taxon>Bacteroidota</taxon>
        <taxon>Cytophagia</taxon>
        <taxon>Cytophagales</taxon>
        <taxon>Flectobacillaceae</taxon>
        <taxon>Flectobacillus</taxon>
    </lineage>
</organism>
<dbReference type="RefSeq" id="WP_283343561.1">
    <property type="nucleotide sequence ID" value="NZ_JASHIF010000002.1"/>
</dbReference>
<keyword evidence="3" id="KW-1185">Reference proteome</keyword>
<proteinExistence type="predicted"/>
<accession>A0ABT6Y425</accession>
<dbReference type="Pfam" id="PF08818">
    <property type="entry name" value="DUF1801"/>
    <property type="match status" value="1"/>
</dbReference>
<reference evidence="2 3" key="1">
    <citation type="submission" date="2023-05" db="EMBL/GenBank/DDBJ databases">
        <title>Novel species of genus Flectobacillus isolated from stream in China.</title>
        <authorList>
            <person name="Lu H."/>
        </authorList>
    </citation>
    <scope>NUCLEOTIDE SEQUENCE [LARGE SCALE GENOMIC DNA]</scope>
    <source>
        <strain evidence="2 3">KCTC 42575</strain>
    </source>
</reference>
<protein>
    <submittedName>
        <fullName evidence="2">DUF1801 domain-containing protein</fullName>
    </submittedName>
</protein>
<sequence length="145" mass="16599">MAKNKTQETDKSVYQFLDEFINDEAKREDSKILINLMSEVSGYDAKMWGPSIVGFGSYHYVYESGREGDAPIIAFSPRKAAFSLYVFRGNKEESTLLPRLGKFKMEKGCIYVKKVADIDLNILSEILKDTIKLTLEQYTYLTDII</sequence>
<evidence type="ECO:0000313" key="2">
    <source>
        <dbReference type="EMBL" id="MDI9858323.1"/>
    </source>
</evidence>
<dbReference type="SUPFAM" id="SSF159888">
    <property type="entry name" value="YdhG-like"/>
    <property type="match status" value="1"/>
</dbReference>
<name>A0ABT6Y425_9BACT</name>
<feature type="domain" description="YdhG-like" evidence="1">
    <location>
        <begin position="27"/>
        <end position="130"/>
    </location>
</feature>
<evidence type="ECO:0000259" key="1">
    <source>
        <dbReference type="Pfam" id="PF08818"/>
    </source>
</evidence>
<evidence type="ECO:0000313" key="3">
    <source>
        <dbReference type="Proteomes" id="UP001236507"/>
    </source>
</evidence>
<dbReference type="Proteomes" id="UP001236507">
    <property type="component" value="Unassembled WGS sequence"/>
</dbReference>
<comment type="caution">
    <text evidence="2">The sequence shown here is derived from an EMBL/GenBank/DDBJ whole genome shotgun (WGS) entry which is preliminary data.</text>
</comment>
<dbReference type="EMBL" id="JASHIF010000002">
    <property type="protein sequence ID" value="MDI9858323.1"/>
    <property type="molecule type" value="Genomic_DNA"/>
</dbReference>